<dbReference type="InterPro" id="IPR025411">
    <property type="entry name" value="DUF4136"/>
</dbReference>
<comment type="caution">
    <text evidence="3">The sequence shown here is derived from an EMBL/GenBank/DDBJ whole genome shotgun (WGS) entry which is preliminary data.</text>
</comment>
<dbReference type="PROSITE" id="PS51257">
    <property type="entry name" value="PROKAR_LIPOPROTEIN"/>
    <property type="match status" value="1"/>
</dbReference>
<protein>
    <recommendedName>
        <fullName evidence="2">DUF4136 domain-containing protein</fullName>
    </recommendedName>
</protein>
<evidence type="ECO:0000313" key="3">
    <source>
        <dbReference type="EMBL" id="EAZ80182.2"/>
    </source>
</evidence>
<reference evidence="3 4" key="1">
    <citation type="journal article" date="2011" name="J. Bacteriol.">
        <title>Complete genome sequence of Algoriphagus sp. PR1, bacterial prey of a colony-forming choanoflagellate.</title>
        <authorList>
            <person name="Alegado R.A."/>
            <person name="Ferriera S."/>
            <person name="Nusbaum C."/>
            <person name="Young S.K."/>
            <person name="Zeng Q."/>
            <person name="Imamovic A."/>
            <person name="Fairclough S.R."/>
            <person name="King N."/>
        </authorList>
    </citation>
    <scope>NUCLEOTIDE SEQUENCE [LARGE SCALE GENOMIC DNA]</scope>
    <source>
        <strain evidence="3 4">PR1</strain>
    </source>
</reference>
<keyword evidence="1" id="KW-0732">Signal</keyword>
<dbReference type="HOGENOM" id="CLU_1387744_0_0_10"/>
<dbReference type="OrthoDB" id="118896at2"/>
<feature type="domain" description="DUF4136" evidence="2">
    <location>
        <begin position="27"/>
        <end position="186"/>
    </location>
</feature>
<evidence type="ECO:0000256" key="1">
    <source>
        <dbReference type="SAM" id="SignalP"/>
    </source>
</evidence>
<dbReference type="Gene3D" id="3.30.160.670">
    <property type="match status" value="1"/>
</dbReference>
<dbReference type="eggNOG" id="ENOG5032W3S">
    <property type="taxonomic scope" value="Bacteria"/>
</dbReference>
<feature type="chain" id="PRO_5002652829" description="DUF4136 domain-containing protein" evidence="1">
    <location>
        <begin position="24"/>
        <end position="196"/>
    </location>
</feature>
<name>A3I136_9BACT</name>
<dbReference type="Pfam" id="PF13590">
    <property type="entry name" value="DUF4136"/>
    <property type="match status" value="1"/>
</dbReference>
<keyword evidence="4" id="KW-1185">Reference proteome</keyword>
<dbReference type="Proteomes" id="UP000003919">
    <property type="component" value="Unassembled WGS sequence"/>
</dbReference>
<dbReference type="EMBL" id="AAXU02000001">
    <property type="protein sequence ID" value="EAZ80182.2"/>
    <property type="molecule type" value="Genomic_DNA"/>
</dbReference>
<accession>A3I136</accession>
<proteinExistence type="predicted"/>
<evidence type="ECO:0000259" key="2">
    <source>
        <dbReference type="Pfam" id="PF13590"/>
    </source>
</evidence>
<sequence length="196" mass="21917">MKKLSYLLLFTIFSLAISSCTNKGMKVVTREDGDASLENYRTYAWISDKETIPNAYALVGPADALVFNNKSSRKMIKDAVELQMEARGFAKDEKAPEMLINFTVLEEDTELRKYILDNGQDYLGFGPRSEAVQMIPVDKGTVLVNFMDAKSGNQIWQGYASGALTAEDIKNMSSMQEKVGAIFENFDFNQFQASAQ</sequence>
<feature type="signal peptide" evidence="1">
    <location>
        <begin position="1"/>
        <end position="23"/>
    </location>
</feature>
<evidence type="ECO:0000313" key="4">
    <source>
        <dbReference type="Proteomes" id="UP000003919"/>
    </source>
</evidence>
<dbReference type="RefSeq" id="WP_008202072.1">
    <property type="nucleotide sequence ID" value="NZ_CM001023.1"/>
</dbReference>
<gene>
    <name evidence="3" type="ORF">ALPR1_16174</name>
</gene>
<organism evidence="3 4">
    <name type="scientific">Algoriphagus machipongonensis</name>
    <dbReference type="NCBI Taxonomy" id="388413"/>
    <lineage>
        <taxon>Bacteria</taxon>
        <taxon>Pseudomonadati</taxon>
        <taxon>Bacteroidota</taxon>
        <taxon>Cytophagia</taxon>
        <taxon>Cytophagales</taxon>
        <taxon>Cyclobacteriaceae</taxon>
        <taxon>Algoriphagus</taxon>
    </lineage>
</organism>
<dbReference type="AlphaFoldDB" id="A3I136"/>